<organism evidence="3 4">
    <name type="scientific">Candidatus Kaiserbacteria bacterium GW2011_GWC2_52_8b</name>
    <dbReference type="NCBI Taxonomy" id="1618676"/>
    <lineage>
        <taxon>Bacteria</taxon>
        <taxon>Candidatus Kaiseribacteriota</taxon>
    </lineage>
</organism>
<comment type="caution">
    <text evidence="3">The sequence shown here is derived from an EMBL/GenBank/DDBJ whole genome shotgun (WGS) entry which is preliminary data.</text>
</comment>
<evidence type="ECO:0000259" key="2">
    <source>
        <dbReference type="PROSITE" id="PS50234"/>
    </source>
</evidence>
<dbReference type="SUPFAM" id="SSF53300">
    <property type="entry name" value="vWA-like"/>
    <property type="match status" value="1"/>
</dbReference>
<reference evidence="3 4" key="1">
    <citation type="journal article" date="2015" name="Nature">
        <title>rRNA introns, odd ribosomes, and small enigmatic genomes across a large radiation of phyla.</title>
        <authorList>
            <person name="Brown C.T."/>
            <person name="Hug L.A."/>
            <person name="Thomas B.C."/>
            <person name="Sharon I."/>
            <person name="Castelle C.J."/>
            <person name="Singh A."/>
            <person name="Wilkins M.J."/>
            <person name="Williams K.H."/>
            <person name="Banfield J.F."/>
        </authorList>
    </citation>
    <scope>NUCLEOTIDE SEQUENCE [LARGE SCALE GENOMIC DNA]</scope>
</reference>
<evidence type="ECO:0000313" key="3">
    <source>
        <dbReference type="EMBL" id="KKW31389.1"/>
    </source>
</evidence>
<dbReference type="Proteomes" id="UP000034445">
    <property type="component" value="Unassembled WGS sequence"/>
</dbReference>
<feature type="chain" id="PRO_5002542033" evidence="1">
    <location>
        <begin position="19"/>
        <end position="260"/>
    </location>
</feature>
<dbReference type="EMBL" id="LCRF01000015">
    <property type="protein sequence ID" value="KKW31389.1"/>
    <property type="molecule type" value="Genomic_DNA"/>
</dbReference>
<dbReference type="PROSITE" id="PS50234">
    <property type="entry name" value="VWFA"/>
    <property type="match status" value="1"/>
</dbReference>
<protein>
    <submittedName>
        <fullName evidence="3">von Willebrand factor, type A</fullName>
    </submittedName>
</protein>
<feature type="signal peptide" evidence="1">
    <location>
        <begin position="1"/>
        <end position="18"/>
    </location>
</feature>
<dbReference type="InterPro" id="IPR002035">
    <property type="entry name" value="VWF_A"/>
</dbReference>
<dbReference type="SMART" id="SM00327">
    <property type="entry name" value="VWA"/>
    <property type="match status" value="1"/>
</dbReference>
<dbReference type="InterPro" id="IPR036465">
    <property type="entry name" value="vWFA_dom_sf"/>
</dbReference>
<dbReference type="Gene3D" id="3.40.50.410">
    <property type="entry name" value="von Willebrand factor, type A domain"/>
    <property type="match status" value="1"/>
</dbReference>
<dbReference type="AlphaFoldDB" id="A0A0G2AFT7"/>
<keyword evidence="1" id="KW-0732">Signal</keyword>
<dbReference type="Pfam" id="PF13519">
    <property type="entry name" value="VWA_2"/>
    <property type="match status" value="1"/>
</dbReference>
<evidence type="ECO:0000313" key="4">
    <source>
        <dbReference type="Proteomes" id="UP000034445"/>
    </source>
</evidence>
<feature type="domain" description="VWFA" evidence="2">
    <location>
        <begin position="72"/>
        <end position="215"/>
    </location>
</feature>
<proteinExistence type="predicted"/>
<evidence type="ECO:0000256" key="1">
    <source>
        <dbReference type="SAM" id="SignalP"/>
    </source>
</evidence>
<accession>A0A0G2AFT7</accession>
<gene>
    <name evidence="3" type="ORF">UY74_C0015G0012</name>
</gene>
<name>A0A0G2AFT7_9BACT</name>
<dbReference type="PROSITE" id="PS51257">
    <property type="entry name" value="PROKAR_LIPOPROTEIN"/>
    <property type="match status" value="1"/>
</dbReference>
<dbReference type="CDD" id="cd00198">
    <property type="entry name" value="vWFA"/>
    <property type="match status" value="1"/>
</dbReference>
<sequence>MRKISRFFIACAALGFLAACDAPLAPQARTSASVPQSTVVQTATQFWQWPPPVTDPNEKVPVLGDKELFNANWMVVLDNSGSMDTRSCSGNEIRMVAGGKAVHAFSQKRPDDNFGLVVFTTRDPYAKVAVPLGKKTQEKIGEVVRTIRADTNTPLRPAIKIAFDELGRQSKAQRGFGQYHIVVITDGEFNEGGDPAPLVKNIVTTTPVQVHTVGFCTGTSHRLNIPGYVTYVSIENASELNRALSAVAEAEVEDYTAIKP</sequence>